<feature type="transmembrane region" description="Helical" evidence="5">
    <location>
        <begin position="80"/>
        <end position="101"/>
    </location>
</feature>
<evidence type="ECO:0000313" key="7">
    <source>
        <dbReference type="EMBL" id="NMO01881.1"/>
    </source>
</evidence>
<comment type="subcellular location">
    <subcellularLocation>
        <location evidence="1">Membrane</location>
        <topology evidence="1">Multi-pass membrane protein</topology>
    </subcellularLocation>
</comment>
<feature type="transmembrane region" description="Helical" evidence="5">
    <location>
        <begin position="134"/>
        <end position="159"/>
    </location>
</feature>
<gene>
    <name evidence="7" type="ORF">HH308_11735</name>
</gene>
<dbReference type="Pfam" id="PF13886">
    <property type="entry name" value="TM7S3_TM198"/>
    <property type="match status" value="1"/>
</dbReference>
<feature type="transmembrane region" description="Helical" evidence="5">
    <location>
        <begin position="107"/>
        <end position="127"/>
    </location>
</feature>
<evidence type="ECO:0000256" key="4">
    <source>
        <dbReference type="ARBA" id="ARBA00023136"/>
    </source>
</evidence>
<dbReference type="GO" id="GO:0016020">
    <property type="term" value="C:membrane"/>
    <property type="evidence" value="ECO:0007669"/>
    <property type="project" value="UniProtKB-SubCell"/>
</dbReference>
<evidence type="ECO:0000313" key="8">
    <source>
        <dbReference type="Proteomes" id="UP000550729"/>
    </source>
</evidence>
<keyword evidence="8" id="KW-1185">Reference proteome</keyword>
<feature type="transmembrane region" description="Helical" evidence="5">
    <location>
        <begin position="6"/>
        <end position="23"/>
    </location>
</feature>
<dbReference type="Proteomes" id="UP000550729">
    <property type="component" value="Unassembled WGS sequence"/>
</dbReference>
<evidence type="ECO:0000259" key="6">
    <source>
        <dbReference type="Pfam" id="PF13886"/>
    </source>
</evidence>
<dbReference type="InterPro" id="IPR025256">
    <property type="entry name" value="TM7S3/TM198-like_dom"/>
</dbReference>
<feature type="transmembrane region" description="Helical" evidence="5">
    <location>
        <begin position="30"/>
        <end position="48"/>
    </location>
</feature>
<comment type="caution">
    <text evidence="7">The sequence shown here is derived from an EMBL/GenBank/DDBJ whole genome shotgun (WGS) entry which is preliminary data.</text>
</comment>
<evidence type="ECO:0000256" key="3">
    <source>
        <dbReference type="ARBA" id="ARBA00022989"/>
    </source>
</evidence>
<evidence type="ECO:0000256" key="1">
    <source>
        <dbReference type="ARBA" id="ARBA00004141"/>
    </source>
</evidence>
<keyword evidence="3 5" id="KW-1133">Transmembrane helix</keyword>
<keyword evidence="4 5" id="KW-0472">Membrane</keyword>
<dbReference type="EMBL" id="JABBNB010000010">
    <property type="protein sequence ID" value="NMO01881.1"/>
    <property type="molecule type" value="Genomic_DNA"/>
</dbReference>
<feature type="transmembrane region" description="Helical" evidence="5">
    <location>
        <begin position="171"/>
        <end position="191"/>
    </location>
</feature>
<protein>
    <submittedName>
        <fullName evidence="7">DUF4203 domain-containing protein</fullName>
    </submittedName>
</protein>
<evidence type="ECO:0000256" key="5">
    <source>
        <dbReference type="SAM" id="Phobius"/>
    </source>
</evidence>
<dbReference type="AlphaFoldDB" id="A0A848L081"/>
<proteinExistence type="predicted"/>
<name>A0A848L081_9ACTN</name>
<evidence type="ECO:0000256" key="2">
    <source>
        <dbReference type="ARBA" id="ARBA00022692"/>
    </source>
</evidence>
<keyword evidence="2 5" id="KW-0812">Transmembrane</keyword>
<accession>A0A848L081</accession>
<dbReference type="RefSeq" id="WP_170194388.1">
    <property type="nucleotide sequence ID" value="NZ_JABBNB010000010.1"/>
</dbReference>
<feature type="transmembrane region" description="Helical" evidence="5">
    <location>
        <begin position="54"/>
        <end position="73"/>
    </location>
</feature>
<reference evidence="7 8" key="1">
    <citation type="submission" date="2020-04" db="EMBL/GenBank/DDBJ databases">
        <title>Gordonia sp. nov. TBRC 11910.</title>
        <authorList>
            <person name="Suriyachadkun C."/>
        </authorList>
    </citation>
    <scope>NUCLEOTIDE SEQUENCE [LARGE SCALE GENOMIC DNA]</scope>
    <source>
        <strain evidence="7 8">TBRC 11910</strain>
    </source>
</reference>
<organism evidence="7 8">
    <name type="scientific">Gordonia asplenii</name>
    <dbReference type="NCBI Taxonomy" id="2725283"/>
    <lineage>
        <taxon>Bacteria</taxon>
        <taxon>Bacillati</taxon>
        <taxon>Actinomycetota</taxon>
        <taxon>Actinomycetes</taxon>
        <taxon>Mycobacteriales</taxon>
        <taxon>Gordoniaceae</taxon>
        <taxon>Gordonia</taxon>
    </lineage>
</organism>
<feature type="domain" description="TM7S3/TM198-like" evidence="6">
    <location>
        <begin position="7"/>
        <end position="192"/>
    </location>
</feature>
<sequence>MNSILIGILAILVGVVFCFRGVVAMRIVITIWGAFAGFNLGAGLISALTGDGFLSTFLGWFIGVLIGVVFALLAYLYYSVAVVLTMASIGFILGSAIMAGIGVTWNWVIVVIGVVVGILLAVAAVALNLPAILLVVFSALGGASAIVGGVMLVTTVISLDDFGRASITSTISHNVVWYILYLILAVSGIVVQSRIVGREELADQW</sequence>